<gene>
    <name evidence="1" type="ORF">GC250_10350</name>
</gene>
<organism evidence="1 2">
    <name type="scientific">Sulfuracidifex metallicus DSM 6482 = JCM 9184</name>
    <dbReference type="NCBI Taxonomy" id="523847"/>
    <lineage>
        <taxon>Archaea</taxon>
        <taxon>Thermoproteota</taxon>
        <taxon>Thermoprotei</taxon>
        <taxon>Sulfolobales</taxon>
        <taxon>Sulfolobaceae</taxon>
        <taxon>Sulfuracidifex</taxon>
    </lineage>
</organism>
<dbReference type="EMBL" id="WGGD01000005">
    <property type="protein sequence ID" value="MUN29821.1"/>
    <property type="molecule type" value="Genomic_DNA"/>
</dbReference>
<dbReference type="AlphaFoldDB" id="A0A6A9QRL3"/>
<dbReference type="RefSeq" id="WP_156017535.1">
    <property type="nucleotide sequence ID" value="NZ_BBBY01000022.1"/>
</dbReference>
<evidence type="ECO:0000313" key="2">
    <source>
        <dbReference type="Proteomes" id="UP000470772"/>
    </source>
</evidence>
<evidence type="ECO:0000313" key="1">
    <source>
        <dbReference type="EMBL" id="MUN29821.1"/>
    </source>
</evidence>
<protein>
    <submittedName>
        <fullName evidence="1">Uncharacterized protein</fullName>
    </submittedName>
</protein>
<dbReference type="Proteomes" id="UP000470772">
    <property type="component" value="Unassembled WGS sequence"/>
</dbReference>
<sequence length="92" mass="10713">MPVKYILLFPSLLNSPSNLISYSPFYLEATLFVTDPLKEGERSCSPQTYFENLLSIPYELSVRLDLFLQEEIPIYLIYLIGPTIKAECRIYR</sequence>
<proteinExistence type="predicted"/>
<comment type="caution">
    <text evidence="1">The sequence shown here is derived from an EMBL/GenBank/DDBJ whole genome shotgun (WGS) entry which is preliminary data.</text>
</comment>
<accession>A0A6A9QRL3</accession>
<keyword evidence="2" id="KW-1185">Reference proteome</keyword>
<reference evidence="1 2" key="1">
    <citation type="submission" date="2019-10" db="EMBL/GenBank/DDBJ databases">
        <title>Sequencing and Assembly of Multiple Reported Metal-Biooxidizing Members of the Extremely Thermoacidophilic Archaeal Family Sulfolobaceae.</title>
        <authorList>
            <person name="Counts J.A."/>
            <person name="Kelly R.M."/>
        </authorList>
    </citation>
    <scope>NUCLEOTIDE SEQUENCE [LARGE SCALE GENOMIC DNA]</scope>
    <source>
        <strain evidence="1 2">DSM 6482</strain>
    </source>
</reference>
<name>A0A6A9QRL3_SULME</name>